<comment type="caution">
    <text evidence="1">The sequence shown here is derived from an EMBL/GenBank/DDBJ whole genome shotgun (WGS) entry which is preliminary data.</text>
</comment>
<dbReference type="Proteomes" id="UP000176339">
    <property type="component" value="Unassembled WGS sequence"/>
</dbReference>
<reference evidence="1 2" key="1">
    <citation type="journal article" date="2016" name="Nat. Commun.">
        <title>Thousands of microbial genomes shed light on interconnected biogeochemical processes in an aquifer system.</title>
        <authorList>
            <person name="Anantharaman K."/>
            <person name="Brown C.T."/>
            <person name="Hug L.A."/>
            <person name="Sharon I."/>
            <person name="Castelle C.J."/>
            <person name="Probst A.J."/>
            <person name="Thomas B.C."/>
            <person name="Singh A."/>
            <person name="Wilkins M.J."/>
            <person name="Karaoz U."/>
            <person name="Brodie E.L."/>
            <person name="Williams K.H."/>
            <person name="Hubbard S.S."/>
            <person name="Banfield J.F."/>
        </authorList>
    </citation>
    <scope>NUCLEOTIDE SEQUENCE [LARGE SCALE GENOMIC DNA]</scope>
</reference>
<name>A0A1F5P454_9BACT</name>
<dbReference type="AlphaFoldDB" id="A0A1F5P454"/>
<evidence type="ECO:0000313" key="2">
    <source>
        <dbReference type="Proteomes" id="UP000176339"/>
    </source>
</evidence>
<accession>A0A1F5P454</accession>
<protein>
    <submittedName>
        <fullName evidence="1">Uncharacterized protein</fullName>
    </submittedName>
</protein>
<sequence>MARRTTYTGPVNAWVIAKRDERSGKLRNQYLDDPDATAFVSEVQAWRALRAGIGTKRTKEQLLAKGWLAVEVKLQPAPRHERRSRHFMYGADYGYLTVYVTEITSVGEKIEVLPLGRYDALVYRTEKDAKQALHLGLSEYDPELDHRIRVRMVPVR</sequence>
<proteinExistence type="predicted"/>
<gene>
    <name evidence="1" type="ORF">A2846_04165</name>
</gene>
<evidence type="ECO:0000313" key="1">
    <source>
        <dbReference type="EMBL" id="OGE84686.1"/>
    </source>
</evidence>
<dbReference type="EMBL" id="MFEN01000001">
    <property type="protein sequence ID" value="OGE84686.1"/>
    <property type="molecule type" value="Genomic_DNA"/>
</dbReference>
<organism evidence="1 2">
    <name type="scientific">Candidatus Doudnabacteria bacterium RIFCSPHIGHO2_01_FULL_49_9</name>
    <dbReference type="NCBI Taxonomy" id="1817827"/>
    <lineage>
        <taxon>Bacteria</taxon>
        <taxon>Candidatus Doudnaibacteriota</taxon>
    </lineage>
</organism>